<feature type="domain" description="Major facilitator superfamily (MFS) profile" evidence="6">
    <location>
        <begin position="1"/>
        <end position="383"/>
    </location>
</feature>
<evidence type="ECO:0000256" key="3">
    <source>
        <dbReference type="ARBA" id="ARBA00022989"/>
    </source>
</evidence>
<dbReference type="GO" id="GO:0005886">
    <property type="term" value="C:plasma membrane"/>
    <property type="evidence" value="ECO:0007669"/>
    <property type="project" value="UniProtKB-SubCell"/>
</dbReference>
<keyword evidence="8" id="KW-1185">Reference proteome</keyword>
<dbReference type="PANTHER" id="PTHR23521">
    <property type="entry name" value="TRANSPORTER MFS SUPERFAMILY"/>
    <property type="match status" value="1"/>
</dbReference>
<dbReference type="PROSITE" id="PS50850">
    <property type="entry name" value="MFS"/>
    <property type="match status" value="1"/>
</dbReference>
<evidence type="ECO:0000256" key="5">
    <source>
        <dbReference type="SAM" id="Phobius"/>
    </source>
</evidence>
<feature type="transmembrane region" description="Helical" evidence="5">
    <location>
        <begin position="241"/>
        <end position="260"/>
    </location>
</feature>
<accession>A0A7G9S3E8</accession>
<keyword evidence="2 5" id="KW-0812">Transmembrane</keyword>
<proteinExistence type="predicted"/>
<keyword evidence="3 5" id="KW-1133">Transmembrane helix</keyword>
<evidence type="ECO:0000256" key="2">
    <source>
        <dbReference type="ARBA" id="ARBA00022692"/>
    </source>
</evidence>
<dbReference type="InterPro" id="IPR011701">
    <property type="entry name" value="MFS"/>
</dbReference>
<dbReference type="PANTHER" id="PTHR23521:SF3">
    <property type="entry name" value="MFS TRANSPORTER"/>
    <property type="match status" value="1"/>
</dbReference>
<dbReference type="Gene3D" id="1.20.1250.20">
    <property type="entry name" value="MFS general substrate transporter like domains"/>
    <property type="match status" value="1"/>
</dbReference>
<dbReference type="InterPro" id="IPR020846">
    <property type="entry name" value="MFS_dom"/>
</dbReference>
<protein>
    <submittedName>
        <fullName evidence="7">MFS transporter</fullName>
    </submittedName>
</protein>
<dbReference type="GO" id="GO:0022857">
    <property type="term" value="F:transmembrane transporter activity"/>
    <property type="evidence" value="ECO:0007669"/>
    <property type="project" value="InterPro"/>
</dbReference>
<keyword evidence="4 5" id="KW-0472">Membrane</keyword>
<feature type="transmembrane region" description="Helical" evidence="5">
    <location>
        <begin position="54"/>
        <end position="73"/>
    </location>
</feature>
<comment type="subcellular location">
    <subcellularLocation>
        <location evidence="1">Cell membrane</location>
        <topology evidence="1">Multi-pass membrane protein</topology>
    </subcellularLocation>
</comment>
<evidence type="ECO:0000256" key="1">
    <source>
        <dbReference type="ARBA" id="ARBA00004651"/>
    </source>
</evidence>
<dbReference type="Pfam" id="PF07690">
    <property type="entry name" value="MFS_1"/>
    <property type="match status" value="1"/>
</dbReference>
<sequence length="387" mass="41185">MWFSTAAVAPSISQEWGLVSHETSWLTMSVQIGFVVGALLSAAVNLADRVSPHALMTAAALLAGSLTLMFAWVAPNLSVAIALRFLTGVALAGIYPVGVKVTASWFRQGRALAMGIMIGATALGSATPHLITGFGAPLPWRTLLTATSVLCGVAALIALMIREGPNRQERAPLRPGYLLDMFRDPAQRRVNLGYFGHMWELYGFWTWLPMYLTASLVITQAQTSPDTALLEGQIESTVGMLSYLVIGICGAAGCVLAGIVAKKLGSCRVASWSLAMSGVCCVASIAVFGLSTWILIPFLCVWGVSVVADSAQFSAELSHKADPRYVGTALTLQMAVGFLITAVTIQIVPIIAAEFGWRWSFLVLALGPLCGVLAMKKRSQLPVRQRA</sequence>
<evidence type="ECO:0000313" key="7">
    <source>
        <dbReference type="EMBL" id="QNN62373.1"/>
    </source>
</evidence>
<name>A0A7G9S3E8_9MICO</name>
<dbReference type="KEGG" id="ldn:H9L06_08900"/>
<feature type="transmembrane region" description="Helical" evidence="5">
    <location>
        <begin position="111"/>
        <end position="131"/>
    </location>
</feature>
<dbReference type="RefSeq" id="WP_187554843.1">
    <property type="nucleotide sequence ID" value="NZ_CP060716.1"/>
</dbReference>
<feature type="transmembrane region" description="Helical" evidence="5">
    <location>
        <begin position="201"/>
        <end position="221"/>
    </location>
</feature>
<feature type="transmembrane region" description="Helical" evidence="5">
    <location>
        <begin position="269"/>
        <end position="288"/>
    </location>
</feature>
<feature type="transmembrane region" description="Helical" evidence="5">
    <location>
        <begin position="143"/>
        <end position="161"/>
    </location>
</feature>
<feature type="transmembrane region" description="Helical" evidence="5">
    <location>
        <begin position="25"/>
        <end position="47"/>
    </location>
</feature>
<dbReference type="EMBL" id="CP060716">
    <property type="protein sequence ID" value="QNN62373.1"/>
    <property type="molecule type" value="Genomic_DNA"/>
</dbReference>
<evidence type="ECO:0000256" key="4">
    <source>
        <dbReference type="ARBA" id="ARBA00023136"/>
    </source>
</evidence>
<feature type="transmembrane region" description="Helical" evidence="5">
    <location>
        <begin position="79"/>
        <end position="99"/>
    </location>
</feature>
<organism evidence="7 8">
    <name type="scientific">Leucobacter denitrificans</name>
    <dbReference type="NCBI Taxonomy" id="683042"/>
    <lineage>
        <taxon>Bacteria</taxon>
        <taxon>Bacillati</taxon>
        <taxon>Actinomycetota</taxon>
        <taxon>Actinomycetes</taxon>
        <taxon>Micrococcales</taxon>
        <taxon>Microbacteriaceae</taxon>
        <taxon>Leucobacter</taxon>
    </lineage>
</organism>
<dbReference type="SUPFAM" id="SSF103473">
    <property type="entry name" value="MFS general substrate transporter"/>
    <property type="match status" value="1"/>
</dbReference>
<dbReference type="Proteomes" id="UP000515934">
    <property type="component" value="Chromosome"/>
</dbReference>
<gene>
    <name evidence="7" type="ORF">H9L06_08900</name>
</gene>
<reference evidence="7 8" key="1">
    <citation type="submission" date="2020-08" db="EMBL/GenBank/DDBJ databases">
        <title>Genome sequence of Leucobacter denitrificans KACC 14055T.</title>
        <authorList>
            <person name="Hyun D.-W."/>
            <person name="Bae J.-W."/>
        </authorList>
    </citation>
    <scope>NUCLEOTIDE SEQUENCE [LARGE SCALE GENOMIC DNA]</scope>
    <source>
        <strain evidence="7 8">KACC 14055</strain>
    </source>
</reference>
<evidence type="ECO:0000313" key="8">
    <source>
        <dbReference type="Proteomes" id="UP000515934"/>
    </source>
</evidence>
<feature type="transmembrane region" description="Helical" evidence="5">
    <location>
        <begin position="357"/>
        <end position="375"/>
    </location>
</feature>
<dbReference type="InterPro" id="IPR036259">
    <property type="entry name" value="MFS_trans_sf"/>
</dbReference>
<feature type="transmembrane region" description="Helical" evidence="5">
    <location>
        <begin position="325"/>
        <end position="351"/>
    </location>
</feature>
<evidence type="ECO:0000259" key="6">
    <source>
        <dbReference type="PROSITE" id="PS50850"/>
    </source>
</evidence>
<dbReference type="AlphaFoldDB" id="A0A7G9S3E8"/>